<dbReference type="OrthoDB" id="549195at2759"/>
<feature type="region of interest" description="Disordered" evidence="1">
    <location>
        <begin position="269"/>
        <end position="295"/>
    </location>
</feature>
<accession>A0A835WIK1</accession>
<evidence type="ECO:0000313" key="3">
    <source>
        <dbReference type="Proteomes" id="UP000613740"/>
    </source>
</evidence>
<proteinExistence type="predicted"/>
<reference evidence="2" key="1">
    <citation type="journal article" date="2020" name="bioRxiv">
        <title>Comparative genomics of Chlamydomonas.</title>
        <authorList>
            <person name="Craig R.J."/>
            <person name="Hasan A.R."/>
            <person name="Ness R.W."/>
            <person name="Keightley P.D."/>
        </authorList>
    </citation>
    <scope>NUCLEOTIDE SEQUENCE</scope>
    <source>
        <strain evidence="2">CCAP 11/173</strain>
    </source>
</reference>
<gene>
    <name evidence="2" type="ORF">HYH02_007534</name>
</gene>
<feature type="compositionally biased region" description="Gly residues" evidence="1">
    <location>
        <begin position="108"/>
        <end position="119"/>
    </location>
</feature>
<dbReference type="AlphaFoldDB" id="A0A835WIK1"/>
<evidence type="ECO:0000256" key="1">
    <source>
        <dbReference type="SAM" id="MobiDB-lite"/>
    </source>
</evidence>
<organism evidence="2 3">
    <name type="scientific">Chlamydomonas schloesseri</name>
    <dbReference type="NCBI Taxonomy" id="2026947"/>
    <lineage>
        <taxon>Eukaryota</taxon>
        <taxon>Viridiplantae</taxon>
        <taxon>Chlorophyta</taxon>
        <taxon>core chlorophytes</taxon>
        <taxon>Chlorophyceae</taxon>
        <taxon>CS clade</taxon>
        <taxon>Chlamydomonadales</taxon>
        <taxon>Chlamydomonadaceae</taxon>
        <taxon>Chlamydomonas</taxon>
    </lineage>
</organism>
<protein>
    <submittedName>
        <fullName evidence="2">Uncharacterized protein</fullName>
    </submittedName>
</protein>
<keyword evidence="3" id="KW-1185">Reference proteome</keyword>
<feature type="region of interest" description="Disordered" evidence="1">
    <location>
        <begin position="90"/>
        <end position="120"/>
    </location>
</feature>
<name>A0A835WIK1_9CHLO</name>
<feature type="region of interest" description="Disordered" evidence="1">
    <location>
        <begin position="324"/>
        <end position="346"/>
    </location>
</feature>
<dbReference type="Proteomes" id="UP000613740">
    <property type="component" value="Unassembled WGS sequence"/>
</dbReference>
<sequence>MNSGGALRGLQQQLRSLLLQHQHQQQHQRRGISTSAATALAYKFQFNVSPSARGGAGGRGSRVATRDNYQRWRESGGDVRVAQDILREAEEDVGAGGSRRSRSRRGARAGGRGGGGGGGDVHEELKRMVLGCRDLAELQVVIRECGGDMNAFLVCAAAARLHKLKQATPPGASPAVLARRLGETLMVLMQDRLHEPALSHLGAALHGLAEADGGLVPGAALLEAVADRCEAPSPRGGTALQESDGRTVSVMMLSAAKFLSRQQQAAAAAGRASSSSSSSSSSSGSSTSGSDGASGSAVDAAVERLWAVVRAAAEVKLLRALGEEPEGSAAAPVGGGEGGPEVDDSLPQSSLRAIAKALVLSRDTSPPAVATWAAAARLAARHAAELQPGVAAAVLRSYCQAGGPAALDGGREGLAAAVWAALGPQAAELDVGTLLDLTYAAAKLAAAPPGSAAGGAHLGADMLRPLCDALTPRVPALSCADVASLATGLAAALGAAAGSAPAVAAAAAPPLLSPSHFGSLPRLLSDLLLLRGPATFGGRNFASVALAMALISGGPASASGAASAAAPGGLSPAFWPKLAAAALPEVPRMDAGSLSRLAGAFCARPAAPAASVAAAAAEPAAAAPSPEFVAAVYGRAAELLDGAAGGVGVREAVHLLRCLAEWPAPAAAADGAAAAAPATTLTRLADLLAAADSGAVAVAAPAAVRQALAVKLGAVGLGSHAAVAKLG</sequence>
<evidence type="ECO:0000313" key="2">
    <source>
        <dbReference type="EMBL" id="KAG2447615.1"/>
    </source>
</evidence>
<comment type="caution">
    <text evidence="2">The sequence shown here is derived from an EMBL/GenBank/DDBJ whole genome shotgun (WGS) entry which is preliminary data.</text>
</comment>
<dbReference type="EMBL" id="JAEHOD010000021">
    <property type="protein sequence ID" value="KAG2447615.1"/>
    <property type="molecule type" value="Genomic_DNA"/>
</dbReference>